<feature type="chain" id="PRO_5001663757" description="Lipoprotein" evidence="1">
    <location>
        <begin position="27"/>
        <end position="246"/>
    </location>
</feature>
<dbReference type="PROSITE" id="PS51257">
    <property type="entry name" value="PROKAR_LIPOPROTEIN"/>
    <property type="match status" value="1"/>
</dbReference>
<evidence type="ECO:0008006" key="4">
    <source>
        <dbReference type="Google" id="ProtNLM"/>
    </source>
</evidence>
<dbReference type="Proteomes" id="UP000027446">
    <property type="component" value="Unassembled WGS sequence"/>
</dbReference>
<organism evidence="2 3">
    <name type="scientific">Hyphomonas adhaerens MHS-3</name>
    <dbReference type="NCBI Taxonomy" id="1280949"/>
    <lineage>
        <taxon>Bacteria</taxon>
        <taxon>Pseudomonadati</taxon>
        <taxon>Pseudomonadota</taxon>
        <taxon>Alphaproteobacteria</taxon>
        <taxon>Hyphomonadales</taxon>
        <taxon>Hyphomonadaceae</taxon>
        <taxon>Hyphomonas</taxon>
    </lineage>
</organism>
<sequence>MLKHLNFAVKLTIGATCLMLQACATATTTYNSSNSDALLIHWANKHEMVFVPVNLQSGQVIGNSKLVLKDRVSAPRLYFKGSKEDKATARVMLDNGWDGRDTIDYATATVKPGTYALVFSGYWFDPGTGYMGISSAHMVNSYCFTDRAAVFEFKAGTINTLENWAHLKQRVESDSGQKNKLTEQNDELIRLLLKGYPDLEGEVKSSPIIALIEFDQSVPRESNGCYGSNSFHILRLPPATEVATTH</sequence>
<gene>
    <name evidence="2" type="ORF">HAD_01595</name>
</gene>
<keyword evidence="1" id="KW-0732">Signal</keyword>
<feature type="signal peptide" evidence="1">
    <location>
        <begin position="1"/>
        <end position="26"/>
    </location>
</feature>
<evidence type="ECO:0000313" key="3">
    <source>
        <dbReference type="Proteomes" id="UP000027446"/>
    </source>
</evidence>
<evidence type="ECO:0000313" key="2">
    <source>
        <dbReference type="EMBL" id="KCZ84332.1"/>
    </source>
</evidence>
<reference evidence="2 3" key="1">
    <citation type="journal article" date="2014" name="Antonie Van Leeuwenhoek">
        <title>Hyphomonas beringensis sp. nov. and Hyphomonas chukchiensis sp. nov., isolated from surface seawater of the Bering Sea and Chukchi Sea.</title>
        <authorList>
            <person name="Li C."/>
            <person name="Lai Q."/>
            <person name="Li G."/>
            <person name="Dong C."/>
            <person name="Wang J."/>
            <person name="Liao Y."/>
            <person name="Shao Z."/>
        </authorList>
    </citation>
    <scope>NUCLEOTIDE SEQUENCE [LARGE SCALE GENOMIC DNA]</scope>
    <source>
        <strain evidence="2 3">MHS-3</strain>
    </source>
</reference>
<dbReference type="AlphaFoldDB" id="A0A069E342"/>
<proteinExistence type="predicted"/>
<keyword evidence="3" id="KW-1185">Reference proteome</keyword>
<comment type="caution">
    <text evidence="2">The sequence shown here is derived from an EMBL/GenBank/DDBJ whole genome shotgun (WGS) entry which is preliminary data.</text>
</comment>
<dbReference type="EMBL" id="ARYH01000001">
    <property type="protein sequence ID" value="KCZ84332.1"/>
    <property type="molecule type" value="Genomic_DNA"/>
</dbReference>
<protein>
    <recommendedName>
        <fullName evidence="4">Lipoprotein</fullName>
    </recommendedName>
</protein>
<dbReference type="STRING" id="1280949.HAD_01595"/>
<accession>A0A069E342</accession>
<evidence type="ECO:0000256" key="1">
    <source>
        <dbReference type="SAM" id="SignalP"/>
    </source>
</evidence>
<name>A0A069E342_9PROT</name>